<dbReference type="Proteomes" id="UP000199341">
    <property type="component" value="Unassembled WGS sequence"/>
</dbReference>
<protein>
    <recommendedName>
        <fullName evidence="3">DUF6351 domain-containing protein</fullName>
    </recommendedName>
</protein>
<evidence type="ECO:0000256" key="1">
    <source>
        <dbReference type="SAM" id="MobiDB-lite"/>
    </source>
</evidence>
<dbReference type="STRING" id="310781.SAMN05216259_10819"/>
<evidence type="ECO:0000256" key="2">
    <source>
        <dbReference type="SAM" id="SignalP"/>
    </source>
</evidence>
<sequence>MSERRHRSALDRTVTCAALSAVAGLLALTAPPATAVGAGNGPAPTALRLTTAANSHPELISGPSTLIRVSLPAHADPHRARITENGRDISDAFAEQPDGTLLGLATGLRVGGNELTAAAGKDRATLRITDHPSTGPVFSGPQQHPYFCETTAFGLSAARQPDCSAPTKVTYWYRTRDGAFKTLTDPRSRPADLATAHVDGRAVPYVVRMETGTIDRAVYQTAVLYDGRAPSPLRTGAGWNHKLVYTFGGGCNGGYHQGDVTGGVLDDLMLSQGYGVASSSLNVLDQNCSTVLSAEAAMMVKEHFADVNGPIRYTIGWGASGGAIQQYDIADAYPGILDGIVAGVPFPDPLSTAVTTEDCLLLDNWFAAGGRGLSAAQRQAVAGFRSYDTCTSWIASFADRITPTGSCNRQLVSPDAAIPTAALWDPARNPHGVQCSLQRQLGNQLGVDPRTGLAPLPYDNTGVQYGLSALDDDAISPDQFVALNRAVGGLDQYGAPVAARSSASARMLTTAYREDLILSGGQGLRSTPVIDQRTDMDEAGVLSDIHTTQWSFALRARLLRANGTAANQVVIENQATPEQTVAASAYELSAMDRWLANISEDTTHRDPRDKVVAGRPAGLGDGCYLPSGQRVLAPLTYPATGPCAALYPVASSPRGVAGAPLAADVLKCQLRPIDFSSYRVRFTAAQRRALRAAFPEGVCAYDRPAVGSTPPMGTWLSYGDGSCGTFGRAPAPRPVGAASACAHEPGGRPAGHQGRGVGAGAGAGPS</sequence>
<dbReference type="Pfam" id="PF19878">
    <property type="entry name" value="DUF6351"/>
    <property type="match status" value="1"/>
</dbReference>
<feature type="signal peptide" evidence="2">
    <location>
        <begin position="1"/>
        <end position="35"/>
    </location>
</feature>
<organism evidence="4 5">
    <name type="scientific">Actinacidiphila guanduensis</name>
    <dbReference type="NCBI Taxonomy" id="310781"/>
    <lineage>
        <taxon>Bacteria</taxon>
        <taxon>Bacillati</taxon>
        <taxon>Actinomycetota</taxon>
        <taxon>Actinomycetes</taxon>
        <taxon>Kitasatosporales</taxon>
        <taxon>Streptomycetaceae</taxon>
        <taxon>Actinacidiphila</taxon>
    </lineage>
</organism>
<proteinExistence type="predicted"/>
<keyword evidence="2" id="KW-0732">Signal</keyword>
<gene>
    <name evidence="4" type="ORF">SAMN05216259_10819</name>
</gene>
<dbReference type="EMBL" id="FNIE01000008">
    <property type="protein sequence ID" value="SDO17385.1"/>
    <property type="molecule type" value="Genomic_DNA"/>
</dbReference>
<reference evidence="4 5" key="1">
    <citation type="submission" date="2016-10" db="EMBL/GenBank/DDBJ databases">
        <authorList>
            <person name="de Groot N.N."/>
        </authorList>
    </citation>
    <scope>NUCLEOTIDE SEQUENCE [LARGE SCALE GENOMIC DNA]</scope>
    <source>
        <strain evidence="4 5">CGMCC 4.2022</strain>
    </source>
</reference>
<dbReference type="AlphaFoldDB" id="A0A1H0HDY4"/>
<dbReference type="RefSeq" id="WP_176930309.1">
    <property type="nucleotide sequence ID" value="NZ_FNIE01000008.1"/>
</dbReference>
<feature type="chain" id="PRO_5011586614" description="DUF6351 domain-containing protein" evidence="2">
    <location>
        <begin position="36"/>
        <end position="766"/>
    </location>
</feature>
<keyword evidence="5" id="KW-1185">Reference proteome</keyword>
<dbReference type="InterPro" id="IPR045556">
    <property type="entry name" value="DUF6351"/>
</dbReference>
<feature type="compositionally biased region" description="Gly residues" evidence="1">
    <location>
        <begin position="753"/>
        <end position="766"/>
    </location>
</feature>
<evidence type="ECO:0000313" key="5">
    <source>
        <dbReference type="Proteomes" id="UP000199341"/>
    </source>
</evidence>
<evidence type="ECO:0000313" key="4">
    <source>
        <dbReference type="EMBL" id="SDO17385.1"/>
    </source>
</evidence>
<evidence type="ECO:0000259" key="3">
    <source>
        <dbReference type="Pfam" id="PF19878"/>
    </source>
</evidence>
<name>A0A1H0HDY4_9ACTN</name>
<feature type="region of interest" description="Disordered" evidence="1">
    <location>
        <begin position="737"/>
        <end position="766"/>
    </location>
</feature>
<accession>A0A1H0HDY4</accession>
<feature type="domain" description="DUF6351" evidence="3">
    <location>
        <begin position="55"/>
        <end position="709"/>
    </location>
</feature>